<dbReference type="PANTHER" id="PTHR30435">
    <property type="entry name" value="FLAGELLAR PROTEIN"/>
    <property type="match status" value="1"/>
</dbReference>
<dbReference type="Pfam" id="PF07559">
    <property type="entry name" value="FlgE_D2"/>
    <property type="match status" value="1"/>
</dbReference>
<keyword evidence="4 5" id="KW-0975">Bacterial flagellum</keyword>
<feature type="domain" description="Flagellar hook protein FlgE/F/G-like D1" evidence="9">
    <location>
        <begin position="84"/>
        <end position="145"/>
    </location>
</feature>
<evidence type="ECO:0000259" key="6">
    <source>
        <dbReference type="Pfam" id="PF00460"/>
    </source>
</evidence>
<evidence type="ECO:0000259" key="9">
    <source>
        <dbReference type="Pfam" id="PF22692"/>
    </source>
</evidence>
<evidence type="ECO:0000256" key="4">
    <source>
        <dbReference type="ARBA" id="ARBA00023143"/>
    </source>
</evidence>
<comment type="subcellular location">
    <subcellularLocation>
        <location evidence="1 5">Bacterial flagellum basal body</location>
    </subcellularLocation>
</comment>
<dbReference type="Pfam" id="PF00460">
    <property type="entry name" value="Flg_bb_rod"/>
    <property type="match status" value="1"/>
</dbReference>
<dbReference type="Pfam" id="PF07196">
    <property type="entry name" value="Flagellin_IN"/>
    <property type="match status" value="1"/>
</dbReference>
<feature type="domain" description="Flagellar basal-body/hook protein C-terminal" evidence="7">
    <location>
        <begin position="494"/>
        <end position="537"/>
    </location>
</feature>
<proteinExistence type="inferred from homology"/>
<evidence type="ECO:0000313" key="10">
    <source>
        <dbReference type="EMBL" id="UYQ73738.1"/>
    </source>
</evidence>
<dbReference type="InterPro" id="IPR011491">
    <property type="entry name" value="FlgE_D2"/>
</dbReference>
<dbReference type="RefSeq" id="WP_264227296.1">
    <property type="nucleotide sequence ID" value="NZ_CP107716.1"/>
</dbReference>
<reference evidence="10" key="1">
    <citation type="submission" date="2022-10" db="EMBL/GenBank/DDBJ databases">
        <title>YIM 151497 complete genome.</title>
        <authorList>
            <person name="Chen X."/>
        </authorList>
    </citation>
    <scope>NUCLEOTIDE SEQUENCE</scope>
    <source>
        <strain evidence="10">YIM 151497</strain>
    </source>
</reference>
<dbReference type="InterPro" id="IPR037058">
    <property type="entry name" value="Falgellar_hook_FlgE_sf"/>
</dbReference>
<protein>
    <recommendedName>
        <fullName evidence="3 5">Flagellar hook protein FlgE</fullName>
    </recommendedName>
</protein>
<evidence type="ECO:0000259" key="8">
    <source>
        <dbReference type="Pfam" id="PF07559"/>
    </source>
</evidence>
<name>A0ABY6ISY1_9HYPH</name>
<keyword evidence="11" id="KW-1185">Reference proteome</keyword>
<keyword evidence="10" id="KW-0282">Flagellum</keyword>
<feature type="domain" description="Flagellar basal body rod protein N-terminal" evidence="6">
    <location>
        <begin position="7"/>
        <end position="37"/>
    </location>
</feature>
<dbReference type="InterPro" id="IPR020013">
    <property type="entry name" value="Flagellar_FlgE/F/G"/>
</dbReference>
<dbReference type="PANTHER" id="PTHR30435:SF1">
    <property type="entry name" value="FLAGELLAR HOOK PROTEIN FLGE"/>
    <property type="match status" value="1"/>
</dbReference>
<dbReference type="SUPFAM" id="SSF117143">
    <property type="entry name" value="Flagellar hook protein flgE"/>
    <property type="match status" value="1"/>
</dbReference>
<evidence type="ECO:0000256" key="2">
    <source>
        <dbReference type="ARBA" id="ARBA00009677"/>
    </source>
</evidence>
<dbReference type="Pfam" id="PF22692">
    <property type="entry name" value="LlgE_F_G_D1"/>
    <property type="match status" value="1"/>
</dbReference>
<evidence type="ECO:0000256" key="3">
    <source>
        <dbReference type="ARBA" id="ARBA00019015"/>
    </source>
</evidence>
<keyword evidence="10" id="KW-0969">Cilium</keyword>
<feature type="domain" description="Flagellar hook protein FlgE D2" evidence="8">
    <location>
        <begin position="309"/>
        <end position="424"/>
    </location>
</feature>
<evidence type="ECO:0000259" key="7">
    <source>
        <dbReference type="Pfam" id="PF06429"/>
    </source>
</evidence>
<dbReference type="InterPro" id="IPR037925">
    <property type="entry name" value="FlgE/F/G-like"/>
</dbReference>
<accession>A0ABY6ISY1</accession>
<comment type="function">
    <text evidence="5">A flexible structure which links the flagellar filament to the drive apparatus in the basal body.</text>
</comment>
<dbReference type="Pfam" id="PF06429">
    <property type="entry name" value="Flg_bbr_C"/>
    <property type="match status" value="1"/>
</dbReference>
<dbReference type="EMBL" id="CP107716">
    <property type="protein sequence ID" value="UYQ73738.1"/>
    <property type="molecule type" value="Genomic_DNA"/>
</dbReference>
<comment type="similarity">
    <text evidence="2 5">Belongs to the flagella basal body rod proteins family.</text>
</comment>
<dbReference type="NCBIfam" id="TIGR03506">
    <property type="entry name" value="FlgEFG_subfam"/>
    <property type="match status" value="1"/>
</dbReference>
<dbReference type="Gene3D" id="2.60.98.20">
    <property type="entry name" value="Flagellar hook protein FlgE"/>
    <property type="match status" value="1"/>
</dbReference>
<sequence>MGIYGALSTAVTGMAAQSFALENISGNIANSQTTGYKRMETGFIDLIPDAAVGRQKPGAVLSYSRSTNDVRGDIITSSTGTHVALNGSGFFVVAEKTGTSDGNSVFGDASYYTRRGDFEMDREGFLRNGAGYYLKGVPIDTSTGNVAGSVPEMVQVSNGLIPAKATQRIVYEVNLPDTPAVGLAADFATTLSSDGDMDGSETLQGAAPGLGWAASDQFTISVGGGAVQTFEEGVDGTTLQDLIDWVNSSVPGATASLDSEGRLQISAENTNHDIAIGGTATITGIASQPVPDAPETNSDFVSRSVEGGAITVYAPNGASVNVQMRWGKVSNEPDTWRLYYMSDSEPQTWSEVPDGEFTFEDGVLQTQGGASVSLSEPLRLNLPNLTINGTEVGDVEIDLGAGGLTQFDNANGRAAVSTLNQNGYPAGSFMSVAINDNGRVVATYSNGEQIEIFQLVTANFNAENQLKRLDGGIYSATAASGEAILSTDGGITGGALESSNTDISEEFTKLIVTQQAYSAGTRIVSTADEMLQEALNMIR</sequence>
<dbReference type="InterPro" id="IPR010810">
    <property type="entry name" value="Flagellin_hook_IN_motif"/>
</dbReference>
<dbReference type="InterPro" id="IPR001444">
    <property type="entry name" value="Flag_bb_rod_N"/>
</dbReference>
<dbReference type="Proteomes" id="UP001163882">
    <property type="component" value="Chromosome"/>
</dbReference>
<dbReference type="InterPro" id="IPR010930">
    <property type="entry name" value="Flg_bb/hook_C_dom"/>
</dbReference>
<evidence type="ECO:0000256" key="1">
    <source>
        <dbReference type="ARBA" id="ARBA00004117"/>
    </source>
</evidence>
<evidence type="ECO:0000256" key="5">
    <source>
        <dbReference type="RuleBase" id="RU362116"/>
    </source>
</evidence>
<organism evidence="10 11">
    <name type="scientific">Pelagibacterium flavum</name>
    <dbReference type="NCBI Taxonomy" id="2984530"/>
    <lineage>
        <taxon>Bacteria</taxon>
        <taxon>Pseudomonadati</taxon>
        <taxon>Pseudomonadota</taxon>
        <taxon>Alphaproteobacteria</taxon>
        <taxon>Hyphomicrobiales</taxon>
        <taxon>Devosiaceae</taxon>
        <taxon>Pelagibacterium</taxon>
    </lineage>
</organism>
<evidence type="ECO:0000313" key="11">
    <source>
        <dbReference type="Proteomes" id="UP001163882"/>
    </source>
</evidence>
<keyword evidence="10" id="KW-0966">Cell projection</keyword>
<gene>
    <name evidence="10" type="ORF">OF122_08270</name>
</gene>
<dbReference type="InterPro" id="IPR053967">
    <property type="entry name" value="LlgE_F_G-like_D1"/>
</dbReference>